<dbReference type="InterPro" id="IPR014729">
    <property type="entry name" value="Rossmann-like_a/b/a_fold"/>
</dbReference>
<dbReference type="Pfam" id="PF00293">
    <property type="entry name" value="NUDIX"/>
    <property type="match status" value="1"/>
</dbReference>
<evidence type="ECO:0000256" key="2">
    <source>
        <dbReference type="ARBA" id="ARBA00022679"/>
    </source>
</evidence>
<dbReference type="EC" id="2.7.7.1" evidence="6"/>
<dbReference type="EMBL" id="SUMF01000001">
    <property type="protein sequence ID" value="TJZ78784.1"/>
    <property type="molecule type" value="Genomic_DNA"/>
</dbReference>
<comment type="caution">
    <text evidence="6">The sequence shown here is derived from an EMBL/GenBank/DDBJ whole genome shotgun (WGS) entry which is preliminary data.</text>
</comment>
<dbReference type="GO" id="GO:0016787">
    <property type="term" value="F:hydrolase activity"/>
    <property type="evidence" value="ECO:0007669"/>
    <property type="project" value="UniProtKB-KW"/>
</dbReference>
<dbReference type="InterPro" id="IPR020084">
    <property type="entry name" value="NUDIX_hydrolase_CS"/>
</dbReference>
<dbReference type="OrthoDB" id="542521at2"/>
<comment type="cofactor">
    <cofactor evidence="1">
        <name>Mg(2+)</name>
        <dbReference type="ChEBI" id="CHEBI:18420"/>
    </cofactor>
</comment>
<protein>
    <submittedName>
        <fullName evidence="6">Bifunctional nicotinamide-nucleotide adenylyltransferase/Nudix hydroxylase</fullName>
        <ecNumber evidence="6">2.7.7.1</ecNumber>
        <ecNumber evidence="6">3.6.1.-</ecNumber>
    </submittedName>
</protein>
<dbReference type="InterPro" id="IPR015797">
    <property type="entry name" value="NUDIX_hydrolase-like_dom_sf"/>
</dbReference>
<accession>A0A4U0QRD5</accession>
<proteinExistence type="predicted"/>
<dbReference type="NCBIfam" id="NF003786">
    <property type="entry name" value="PRK05379.1-2"/>
    <property type="match status" value="1"/>
</dbReference>
<dbReference type="InterPro" id="IPR004821">
    <property type="entry name" value="Cyt_trans-like"/>
</dbReference>
<dbReference type="SUPFAM" id="SSF55811">
    <property type="entry name" value="Nudix"/>
    <property type="match status" value="1"/>
</dbReference>
<keyword evidence="3 6" id="KW-0548">Nucleotidyltransferase</keyword>
<gene>
    <name evidence="6" type="ORF">FAZ21_00385</name>
</gene>
<evidence type="ECO:0000313" key="6">
    <source>
        <dbReference type="EMBL" id="TJZ78784.1"/>
    </source>
</evidence>
<keyword evidence="4 6" id="KW-0378">Hydrolase</keyword>
<reference evidence="6 7" key="1">
    <citation type="submission" date="2019-04" db="EMBL/GenBank/DDBJ databases">
        <title>Chitiniphilus eburnea sp. nov., a novel chitinolytic bacterium isolated from aquaculture sludge.</title>
        <authorList>
            <person name="Sheng M."/>
        </authorList>
    </citation>
    <scope>NUCLEOTIDE SEQUENCE [LARGE SCALE GENOMIC DNA]</scope>
    <source>
        <strain evidence="6 7">HX-2-15</strain>
    </source>
</reference>
<dbReference type="Gene3D" id="3.40.50.620">
    <property type="entry name" value="HUPs"/>
    <property type="match status" value="1"/>
</dbReference>
<dbReference type="SUPFAM" id="SSF52374">
    <property type="entry name" value="Nucleotidylyl transferase"/>
    <property type="match status" value="1"/>
</dbReference>
<dbReference type="InterPro" id="IPR000086">
    <property type="entry name" value="NUDIX_hydrolase_dom"/>
</dbReference>
<evidence type="ECO:0000259" key="5">
    <source>
        <dbReference type="PROSITE" id="PS51462"/>
    </source>
</evidence>
<dbReference type="PANTHER" id="PTHR21342:SF0">
    <property type="entry name" value="BIFUNCTIONAL NMN ADENYLYLTRANSFERASE_NUDIX HYDROLASE"/>
    <property type="match status" value="1"/>
</dbReference>
<dbReference type="PROSITE" id="PS00893">
    <property type="entry name" value="NUDIX_BOX"/>
    <property type="match status" value="1"/>
</dbReference>
<dbReference type="Gene3D" id="3.90.79.10">
    <property type="entry name" value="Nucleoside Triphosphate Pyrophosphohydrolase"/>
    <property type="match status" value="1"/>
</dbReference>
<evidence type="ECO:0000256" key="4">
    <source>
        <dbReference type="ARBA" id="ARBA00022801"/>
    </source>
</evidence>
<sequence length="356" mass="40051">MKYDYLVFIGRFQPVHLGHLKVIEEALAQAGRVIVICGSARQAVSPRNPFTLAEREAMLRAALPTAWQNRVFVVGCSDRMYNDQQWVTEVQNLVDKVIAVDTASLGHRAAEFRVGIVGSPPGNGRARAGHYLDLFPQWQREPVEELSAIDAGRIREALFNDDGARFGACRNDLPAAVYDWLLRFRERDVYAQLAAEQRFLQAFRQSWAGAPYPPTFVTVDAVVIHSGHILLVRRRGMPGKGLWALPGGFVNQDEPIRDAVIRELKEETRLKVPSPVLAGSIRASRVFDHPQRSLRGRTITHAFLIELAPTGEGLPKVRGGDDADRAQWVPLFEFNRMEASLFEDHFYIVSWFLGQI</sequence>
<dbReference type="Proteomes" id="UP000310016">
    <property type="component" value="Unassembled WGS sequence"/>
</dbReference>
<dbReference type="NCBIfam" id="NF003788">
    <property type="entry name" value="PRK05379.1-5"/>
    <property type="match status" value="1"/>
</dbReference>
<dbReference type="NCBIfam" id="TIGR00125">
    <property type="entry name" value="cyt_tran_rel"/>
    <property type="match status" value="1"/>
</dbReference>
<dbReference type="CDD" id="cd18873">
    <property type="entry name" value="NUDIX_NadM_like"/>
    <property type="match status" value="1"/>
</dbReference>
<dbReference type="RefSeq" id="WP_136771299.1">
    <property type="nucleotide sequence ID" value="NZ_CP156074.1"/>
</dbReference>
<evidence type="ECO:0000256" key="1">
    <source>
        <dbReference type="ARBA" id="ARBA00001946"/>
    </source>
</evidence>
<dbReference type="EC" id="3.6.1.-" evidence="6"/>
<evidence type="ECO:0000313" key="7">
    <source>
        <dbReference type="Proteomes" id="UP000310016"/>
    </source>
</evidence>
<dbReference type="Pfam" id="PF01467">
    <property type="entry name" value="CTP_transf_like"/>
    <property type="match status" value="1"/>
</dbReference>
<evidence type="ECO:0000256" key="3">
    <source>
        <dbReference type="ARBA" id="ARBA00022695"/>
    </source>
</evidence>
<feature type="domain" description="Nudix hydrolase" evidence="5">
    <location>
        <begin position="214"/>
        <end position="352"/>
    </location>
</feature>
<name>A0A4U0QRD5_9NEIS</name>
<keyword evidence="7" id="KW-1185">Reference proteome</keyword>
<organism evidence="6 7">
    <name type="scientific">Chitiniphilus eburneus</name>
    <dbReference type="NCBI Taxonomy" id="2571148"/>
    <lineage>
        <taxon>Bacteria</taxon>
        <taxon>Pseudomonadati</taxon>
        <taxon>Pseudomonadota</taxon>
        <taxon>Betaproteobacteria</taxon>
        <taxon>Neisseriales</taxon>
        <taxon>Chitinibacteraceae</taxon>
        <taxon>Chitiniphilus</taxon>
    </lineage>
</organism>
<dbReference type="AlphaFoldDB" id="A0A4U0QRD5"/>
<dbReference type="PROSITE" id="PS51462">
    <property type="entry name" value="NUDIX"/>
    <property type="match status" value="1"/>
</dbReference>
<dbReference type="GO" id="GO:0000309">
    <property type="term" value="F:nicotinamide-nucleotide adenylyltransferase activity"/>
    <property type="evidence" value="ECO:0007669"/>
    <property type="project" value="UniProtKB-EC"/>
</dbReference>
<dbReference type="PANTHER" id="PTHR21342">
    <property type="entry name" value="PHOSPHOPANTETHEINE ADENYLYLTRANSFERASE"/>
    <property type="match status" value="1"/>
</dbReference>
<keyword evidence="2 6" id="KW-0808">Transferase</keyword>